<organism evidence="1 2">
    <name type="scientific">Loigolactobacillus jiayinensis</name>
    <dbReference type="NCBI Taxonomy" id="2486016"/>
    <lineage>
        <taxon>Bacteria</taxon>
        <taxon>Bacillati</taxon>
        <taxon>Bacillota</taxon>
        <taxon>Bacilli</taxon>
        <taxon>Lactobacillales</taxon>
        <taxon>Lactobacillaceae</taxon>
        <taxon>Loigolactobacillus</taxon>
    </lineage>
</organism>
<name>A0ABW1RA82_9LACO</name>
<comment type="caution">
    <text evidence="1">The sequence shown here is derived from an EMBL/GenBank/DDBJ whole genome shotgun (WGS) entry which is preliminary data.</text>
</comment>
<dbReference type="EMBL" id="JBHSSL010000018">
    <property type="protein sequence ID" value="MFC6169381.1"/>
    <property type="molecule type" value="Genomic_DNA"/>
</dbReference>
<evidence type="ECO:0000313" key="2">
    <source>
        <dbReference type="Proteomes" id="UP001596289"/>
    </source>
</evidence>
<protein>
    <recommendedName>
        <fullName evidence="3">Antitoxin</fullName>
    </recommendedName>
</protein>
<gene>
    <name evidence="1" type="ORF">ACFQGP_02170</name>
</gene>
<proteinExistence type="predicted"/>
<evidence type="ECO:0000313" key="1">
    <source>
        <dbReference type="EMBL" id="MFC6169381.1"/>
    </source>
</evidence>
<dbReference type="RefSeq" id="WP_125553083.1">
    <property type="nucleotide sequence ID" value="NZ_JBHSSL010000018.1"/>
</dbReference>
<dbReference type="Proteomes" id="UP001596289">
    <property type="component" value="Unassembled WGS sequence"/>
</dbReference>
<accession>A0ABW1RA82</accession>
<sequence length="61" mass="6895">MIDTVTVSDAKMHLNRLVRELDRNDGALVIRNMRTDDCVVLLAAHKWRGELAALIGDEIHI</sequence>
<reference evidence="2" key="1">
    <citation type="journal article" date="2019" name="Int. J. Syst. Evol. Microbiol.">
        <title>The Global Catalogue of Microorganisms (GCM) 10K type strain sequencing project: providing services to taxonomists for standard genome sequencing and annotation.</title>
        <authorList>
            <consortium name="The Broad Institute Genomics Platform"/>
            <consortium name="The Broad Institute Genome Sequencing Center for Infectious Disease"/>
            <person name="Wu L."/>
            <person name="Ma J."/>
        </authorList>
    </citation>
    <scope>NUCLEOTIDE SEQUENCE [LARGE SCALE GENOMIC DNA]</scope>
    <source>
        <strain evidence="2">CCM 8904</strain>
    </source>
</reference>
<keyword evidence="2" id="KW-1185">Reference proteome</keyword>
<evidence type="ECO:0008006" key="3">
    <source>
        <dbReference type="Google" id="ProtNLM"/>
    </source>
</evidence>